<dbReference type="AlphaFoldDB" id="A0A1L8CQ72"/>
<evidence type="ECO:0000256" key="11">
    <source>
        <dbReference type="SAM" id="Phobius"/>
    </source>
</evidence>
<dbReference type="Pfam" id="PF00512">
    <property type="entry name" value="HisKA"/>
    <property type="match status" value="1"/>
</dbReference>
<dbReference type="PRINTS" id="PR00344">
    <property type="entry name" value="BCTRLSENSOR"/>
</dbReference>
<dbReference type="Gene3D" id="3.30.565.10">
    <property type="entry name" value="Histidine kinase-like ATPase, C-terminal domain"/>
    <property type="match status" value="1"/>
</dbReference>
<dbReference type="GO" id="GO:0005886">
    <property type="term" value="C:plasma membrane"/>
    <property type="evidence" value="ECO:0007669"/>
    <property type="project" value="TreeGrafter"/>
</dbReference>
<dbReference type="InterPro" id="IPR003661">
    <property type="entry name" value="HisK_dim/P_dom"/>
</dbReference>
<dbReference type="SUPFAM" id="SSF47384">
    <property type="entry name" value="Homodimeric domain of signal transducing histidine kinase"/>
    <property type="match status" value="1"/>
</dbReference>
<comment type="subcellular location">
    <subcellularLocation>
        <location evidence="2">Membrane</location>
    </subcellularLocation>
</comment>
<dbReference type="Proteomes" id="UP000231632">
    <property type="component" value="Unassembled WGS sequence"/>
</dbReference>
<comment type="caution">
    <text evidence="14">The sequence shown here is derived from an EMBL/GenBank/DDBJ whole genome shotgun (WGS) entry which is preliminary data.</text>
</comment>
<feature type="transmembrane region" description="Helical" evidence="11">
    <location>
        <begin position="188"/>
        <end position="212"/>
    </location>
</feature>
<evidence type="ECO:0000313" key="15">
    <source>
        <dbReference type="Proteomes" id="UP000231632"/>
    </source>
</evidence>
<dbReference type="InterPro" id="IPR003594">
    <property type="entry name" value="HATPase_dom"/>
</dbReference>
<name>A0A1L8CQ72_9PROT</name>
<dbReference type="Gene3D" id="1.10.287.130">
    <property type="match status" value="1"/>
</dbReference>
<proteinExistence type="predicted"/>
<dbReference type="SMART" id="SM00388">
    <property type="entry name" value="HisKA"/>
    <property type="match status" value="1"/>
</dbReference>
<keyword evidence="6 11" id="KW-0812">Transmembrane</keyword>
<keyword evidence="5 14" id="KW-0808">Transferase</keyword>
<keyword evidence="10 11" id="KW-0472">Membrane</keyword>
<dbReference type="SUPFAM" id="SSF158472">
    <property type="entry name" value="HAMP domain-like"/>
    <property type="match status" value="1"/>
</dbReference>
<sequence length="511" mass="56331">MLFVLCKPESALTLNPFSILNSIRSNLFRTFRGRLAMLYIGLELSILLFAAAVLYTALSNRVYYEVDEQLISQSRSLANELESSPFYFWSGHLSSFANHYPGAVQLIGANGLILFRSDRSLIDKGGNDVSRALGQSFRSGTPSFASTESLLNKNNVRVIAFPIHRADRIVATLILGHGTGDIRSVFNLLYLLGGILGVISIAISAVAGYYMAKRALEPIQEITSTARGVAAGDLSRRLKSESQDKEIRVLVRVLNKMFADLEASFQAQKRFTADASHELRLPLTILKGEIEVALRHPRSEEEYHQILQQQLGTIDRIQQIVNDLLTLARADAGQLELVQSPIDLSLLLQEVGQQHLILFDSHNVALNMDIEDDMEIMGETSQIERTVMNLLSNAFKHAPEHSSIQLSGKVIDGSAIITISDEGAGIAEDQQEHLFDRFFRADDARCRKEGEGAGLGLAICKRIVDAHGGDIWVQSTLGEGASFLIRLPLAGADPVLKKRLDNILIDPELTD</sequence>
<dbReference type="PANTHER" id="PTHR45436:SF5">
    <property type="entry name" value="SENSOR HISTIDINE KINASE TRCS"/>
    <property type="match status" value="1"/>
</dbReference>
<dbReference type="EC" id="2.7.13.3" evidence="3"/>
<feature type="transmembrane region" description="Helical" evidence="11">
    <location>
        <begin position="36"/>
        <end position="58"/>
    </location>
</feature>
<dbReference type="FunFam" id="1.10.287.130:FF:000001">
    <property type="entry name" value="Two-component sensor histidine kinase"/>
    <property type="match status" value="1"/>
</dbReference>
<dbReference type="CDD" id="cd00075">
    <property type="entry name" value="HATPase"/>
    <property type="match status" value="1"/>
</dbReference>
<dbReference type="STRING" id="1921010.MMIC_P2012"/>
<accession>A0A1L8CQ72</accession>
<dbReference type="SMART" id="SM00304">
    <property type="entry name" value="HAMP"/>
    <property type="match status" value="1"/>
</dbReference>
<reference evidence="14 15" key="1">
    <citation type="journal article" date="2017" name="Arch. Microbiol.">
        <title>Mariprofundus micogutta sp. nov., a novel iron-oxidizing zetaproteobacterium isolated from a deep-sea hydrothermal field at the Bayonnaise knoll of the Izu-Ogasawara arc, and a description of Mariprofundales ord. nov. and Zetaproteobacteria classis nov.</title>
        <authorList>
            <person name="Makita H."/>
            <person name="Tanaka E."/>
            <person name="Mitsunobu S."/>
            <person name="Miyazaki M."/>
            <person name="Nunoura T."/>
            <person name="Uematsu K."/>
            <person name="Takaki Y."/>
            <person name="Nishi S."/>
            <person name="Shimamura S."/>
            <person name="Takai K."/>
        </authorList>
    </citation>
    <scope>NUCLEOTIDE SEQUENCE [LARGE SCALE GENOMIC DNA]</scope>
    <source>
        <strain evidence="14 15">ET2</strain>
    </source>
</reference>
<evidence type="ECO:0000256" key="9">
    <source>
        <dbReference type="ARBA" id="ARBA00023012"/>
    </source>
</evidence>
<keyword evidence="15" id="KW-1185">Reference proteome</keyword>
<evidence type="ECO:0000256" key="6">
    <source>
        <dbReference type="ARBA" id="ARBA00022692"/>
    </source>
</evidence>
<dbReference type="Pfam" id="PF02518">
    <property type="entry name" value="HATPase_c"/>
    <property type="match status" value="1"/>
</dbReference>
<evidence type="ECO:0000313" key="14">
    <source>
        <dbReference type="EMBL" id="GAV21033.1"/>
    </source>
</evidence>
<evidence type="ECO:0000256" key="7">
    <source>
        <dbReference type="ARBA" id="ARBA00022777"/>
    </source>
</evidence>
<keyword evidence="7 14" id="KW-0418">Kinase</keyword>
<dbReference type="InterPro" id="IPR036890">
    <property type="entry name" value="HATPase_C_sf"/>
</dbReference>
<dbReference type="FunFam" id="3.30.565.10:FF:000006">
    <property type="entry name" value="Sensor histidine kinase WalK"/>
    <property type="match status" value="1"/>
</dbReference>
<dbReference type="InterPro" id="IPR005467">
    <property type="entry name" value="His_kinase_dom"/>
</dbReference>
<keyword evidence="4" id="KW-0597">Phosphoprotein</keyword>
<dbReference type="Gene3D" id="6.10.340.10">
    <property type="match status" value="1"/>
</dbReference>
<evidence type="ECO:0000256" key="5">
    <source>
        <dbReference type="ARBA" id="ARBA00022679"/>
    </source>
</evidence>
<evidence type="ECO:0000256" key="10">
    <source>
        <dbReference type="ARBA" id="ARBA00023136"/>
    </source>
</evidence>
<evidence type="ECO:0000256" key="1">
    <source>
        <dbReference type="ARBA" id="ARBA00000085"/>
    </source>
</evidence>
<evidence type="ECO:0000256" key="3">
    <source>
        <dbReference type="ARBA" id="ARBA00012438"/>
    </source>
</evidence>
<dbReference type="PROSITE" id="PS50885">
    <property type="entry name" value="HAMP"/>
    <property type="match status" value="1"/>
</dbReference>
<dbReference type="SMART" id="SM00387">
    <property type="entry name" value="HATPase_c"/>
    <property type="match status" value="1"/>
</dbReference>
<evidence type="ECO:0000256" key="8">
    <source>
        <dbReference type="ARBA" id="ARBA00022989"/>
    </source>
</evidence>
<dbReference type="InterPro" id="IPR003660">
    <property type="entry name" value="HAMP_dom"/>
</dbReference>
<dbReference type="CDD" id="cd00082">
    <property type="entry name" value="HisKA"/>
    <property type="match status" value="1"/>
</dbReference>
<dbReference type="InterPro" id="IPR004358">
    <property type="entry name" value="Sig_transdc_His_kin-like_C"/>
</dbReference>
<evidence type="ECO:0000256" key="4">
    <source>
        <dbReference type="ARBA" id="ARBA00022553"/>
    </source>
</evidence>
<evidence type="ECO:0000259" key="12">
    <source>
        <dbReference type="PROSITE" id="PS50109"/>
    </source>
</evidence>
<dbReference type="PANTHER" id="PTHR45436">
    <property type="entry name" value="SENSOR HISTIDINE KINASE YKOH"/>
    <property type="match status" value="1"/>
</dbReference>
<dbReference type="CDD" id="cd06225">
    <property type="entry name" value="HAMP"/>
    <property type="match status" value="1"/>
</dbReference>
<organism evidence="14 15">
    <name type="scientific">Mariprofundus micogutta</name>
    <dbReference type="NCBI Taxonomy" id="1921010"/>
    <lineage>
        <taxon>Bacteria</taxon>
        <taxon>Pseudomonadati</taxon>
        <taxon>Pseudomonadota</taxon>
        <taxon>Candidatius Mariprofundia</taxon>
        <taxon>Mariprofundales</taxon>
        <taxon>Mariprofundaceae</taxon>
        <taxon>Mariprofundus</taxon>
    </lineage>
</organism>
<evidence type="ECO:0000256" key="2">
    <source>
        <dbReference type="ARBA" id="ARBA00004370"/>
    </source>
</evidence>
<dbReference type="InterPro" id="IPR036097">
    <property type="entry name" value="HisK_dim/P_sf"/>
</dbReference>
<keyword evidence="9" id="KW-0902">Two-component regulatory system</keyword>
<dbReference type="Pfam" id="PF00672">
    <property type="entry name" value="HAMP"/>
    <property type="match status" value="1"/>
</dbReference>
<evidence type="ECO:0000259" key="13">
    <source>
        <dbReference type="PROSITE" id="PS50885"/>
    </source>
</evidence>
<protein>
    <recommendedName>
        <fullName evidence="3">histidine kinase</fullName>
        <ecNumber evidence="3">2.7.13.3</ecNumber>
    </recommendedName>
</protein>
<dbReference type="EMBL" id="BDFD01000019">
    <property type="protein sequence ID" value="GAV21033.1"/>
    <property type="molecule type" value="Genomic_DNA"/>
</dbReference>
<feature type="domain" description="HAMP" evidence="13">
    <location>
        <begin position="213"/>
        <end position="266"/>
    </location>
</feature>
<gene>
    <name evidence="14" type="ORF">MMIC_P2012</name>
</gene>
<dbReference type="SUPFAM" id="SSF55874">
    <property type="entry name" value="ATPase domain of HSP90 chaperone/DNA topoisomerase II/histidine kinase"/>
    <property type="match status" value="1"/>
</dbReference>
<feature type="domain" description="Histidine kinase" evidence="12">
    <location>
        <begin position="274"/>
        <end position="491"/>
    </location>
</feature>
<comment type="catalytic activity">
    <reaction evidence="1">
        <text>ATP + protein L-histidine = ADP + protein N-phospho-L-histidine.</text>
        <dbReference type="EC" id="2.7.13.3"/>
    </reaction>
</comment>
<dbReference type="PROSITE" id="PS50109">
    <property type="entry name" value="HIS_KIN"/>
    <property type="match status" value="1"/>
</dbReference>
<keyword evidence="8 11" id="KW-1133">Transmembrane helix</keyword>
<dbReference type="InterPro" id="IPR050428">
    <property type="entry name" value="TCS_sensor_his_kinase"/>
</dbReference>
<dbReference type="GO" id="GO:0000155">
    <property type="term" value="F:phosphorelay sensor kinase activity"/>
    <property type="evidence" value="ECO:0007669"/>
    <property type="project" value="InterPro"/>
</dbReference>